<gene>
    <name evidence="2" type="ORF">RHGRI_037964</name>
</gene>
<organism evidence="2 3">
    <name type="scientific">Rhododendron griersonianum</name>
    <dbReference type="NCBI Taxonomy" id="479676"/>
    <lineage>
        <taxon>Eukaryota</taxon>
        <taxon>Viridiplantae</taxon>
        <taxon>Streptophyta</taxon>
        <taxon>Embryophyta</taxon>
        <taxon>Tracheophyta</taxon>
        <taxon>Spermatophyta</taxon>
        <taxon>Magnoliopsida</taxon>
        <taxon>eudicotyledons</taxon>
        <taxon>Gunneridae</taxon>
        <taxon>Pentapetalae</taxon>
        <taxon>asterids</taxon>
        <taxon>Ericales</taxon>
        <taxon>Ericaceae</taxon>
        <taxon>Ericoideae</taxon>
        <taxon>Rhodoreae</taxon>
        <taxon>Rhododendron</taxon>
    </lineage>
</organism>
<dbReference type="AlphaFoldDB" id="A0AAV6HXA7"/>
<dbReference type="Proteomes" id="UP000823749">
    <property type="component" value="Chromosome 13"/>
</dbReference>
<feature type="compositionally biased region" description="Acidic residues" evidence="1">
    <location>
        <begin position="50"/>
        <end position="61"/>
    </location>
</feature>
<protein>
    <submittedName>
        <fullName evidence="2">Uncharacterized protein</fullName>
    </submittedName>
</protein>
<evidence type="ECO:0000313" key="2">
    <source>
        <dbReference type="EMBL" id="KAG5517392.1"/>
    </source>
</evidence>
<name>A0AAV6HXA7_9ERIC</name>
<reference evidence="2 3" key="1">
    <citation type="submission" date="2020-08" db="EMBL/GenBank/DDBJ databases">
        <title>Plant Genome Project.</title>
        <authorList>
            <person name="Zhang R.-G."/>
        </authorList>
    </citation>
    <scope>NUCLEOTIDE SEQUENCE [LARGE SCALE GENOMIC DNA]</scope>
    <source>
        <strain evidence="2">WSP0</strain>
        <tissue evidence="2">Leaf</tissue>
    </source>
</reference>
<comment type="caution">
    <text evidence="2">The sequence shown here is derived from an EMBL/GenBank/DDBJ whole genome shotgun (WGS) entry which is preliminary data.</text>
</comment>
<accession>A0AAV6HXA7</accession>
<dbReference type="EMBL" id="JACTNZ010000013">
    <property type="protein sequence ID" value="KAG5517392.1"/>
    <property type="molecule type" value="Genomic_DNA"/>
</dbReference>
<evidence type="ECO:0000256" key="1">
    <source>
        <dbReference type="SAM" id="MobiDB-lite"/>
    </source>
</evidence>
<sequence length="173" mass="19906">MLESNCQLRDSQVKGISLQVVLHPNDTRKEYRKKLRRQKYDNSQSQNFEEIQEEDGIESDSDEQRQAMLTYELQTTIDTGGLRSSVTKRFLTNLIKERNPEVMMVQETKIERLEIEFVQRIRGNSEVEFVVSGTVRSSGDVGLIFGGVFVVSERLKVRVFVSVGVLSVWVVFL</sequence>
<proteinExistence type="predicted"/>
<feature type="region of interest" description="Disordered" evidence="1">
    <location>
        <begin position="33"/>
        <end position="64"/>
    </location>
</feature>
<keyword evidence="3" id="KW-1185">Reference proteome</keyword>
<evidence type="ECO:0000313" key="3">
    <source>
        <dbReference type="Proteomes" id="UP000823749"/>
    </source>
</evidence>